<feature type="non-terminal residue" evidence="1">
    <location>
        <position position="1"/>
    </location>
</feature>
<sequence>DRAQHRLRSDLVFIRRGSFEAATVRRAGGSGECTIQPTPDEAARLSAMGLDIVGRPWKGLGSSQSRPTSGVDDDDNNDNAAAKTADLTTADIISSMSPSIVYHFSRTVLLDDLDPSAAAAADKGREPGQDTTPTSATVVAVDTADTAATAADHGLAACNALSMLQAWFGNPASDTQCDTSASAAADMGATRAMSHSLSAPAVSVTSPTVPDLTMLDTELFGAGLADQAANPESAATATDFTMDFPSDGMLFVPHMTKGLSSTEDMSFAIGDDSDLFSFPLNESW</sequence>
<reference evidence="1" key="1">
    <citation type="submission" date="2022-06" db="EMBL/GenBank/DDBJ databases">
        <title>Phylogenomic reconstructions and comparative analyses of Kickxellomycotina fungi.</title>
        <authorList>
            <person name="Reynolds N.K."/>
            <person name="Stajich J.E."/>
            <person name="Barry K."/>
            <person name="Grigoriev I.V."/>
            <person name="Crous P."/>
            <person name="Smith M.E."/>
        </authorList>
    </citation>
    <scope>NUCLEOTIDE SEQUENCE</scope>
    <source>
        <strain evidence="1">RSA 2271</strain>
    </source>
</reference>
<protein>
    <submittedName>
        <fullName evidence="1">Uncharacterized protein</fullName>
    </submittedName>
</protein>
<evidence type="ECO:0000313" key="1">
    <source>
        <dbReference type="EMBL" id="KAJ1673258.1"/>
    </source>
</evidence>
<dbReference type="Proteomes" id="UP001145114">
    <property type="component" value="Unassembled WGS sequence"/>
</dbReference>
<gene>
    <name evidence="1" type="ORF">EV182_005594</name>
</gene>
<dbReference type="EMBL" id="JAMZIH010007182">
    <property type="protein sequence ID" value="KAJ1673258.1"/>
    <property type="molecule type" value="Genomic_DNA"/>
</dbReference>
<evidence type="ECO:0000313" key="2">
    <source>
        <dbReference type="Proteomes" id="UP001145114"/>
    </source>
</evidence>
<organism evidence="1 2">
    <name type="scientific">Spiromyces aspiralis</name>
    <dbReference type="NCBI Taxonomy" id="68401"/>
    <lineage>
        <taxon>Eukaryota</taxon>
        <taxon>Fungi</taxon>
        <taxon>Fungi incertae sedis</taxon>
        <taxon>Zoopagomycota</taxon>
        <taxon>Kickxellomycotina</taxon>
        <taxon>Kickxellomycetes</taxon>
        <taxon>Kickxellales</taxon>
        <taxon>Kickxellaceae</taxon>
        <taxon>Spiromyces</taxon>
    </lineage>
</organism>
<proteinExistence type="predicted"/>
<comment type="caution">
    <text evidence="1">The sequence shown here is derived from an EMBL/GenBank/DDBJ whole genome shotgun (WGS) entry which is preliminary data.</text>
</comment>
<name>A0ACC1H9V9_9FUNG</name>
<keyword evidence="2" id="KW-1185">Reference proteome</keyword>
<accession>A0ACC1H9V9</accession>